<dbReference type="SUPFAM" id="SSF47781">
    <property type="entry name" value="RuvA domain 2-like"/>
    <property type="match status" value="1"/>
</dbReference>
<dbReference type="GO" id="GO:1901255">
    <property type="term" value="P:nucleotide-excision repair involved in interstrand cross-link repair"/>
    <property type="evidence" value="ECO:0007669"/>
    <property type="project" value="TreeGrafter"/>
</dbReference>
<keyword evidence="4" id="KW-0255">Endonuclease</keyword>
<accession>A0AA43QEX7</accession>
<keyword evidence="9" id="KW-0539">Nucleus</keyword>
<keyword evidence="6" id="KW-0378">Hydrolase</keyword>
<dbReference type="InterPro" id="IPR011335">
    <property type="entry name" value="Restrct_endonuc-II-like"/>
</dbReference>
<dbReference type="FunFam" id="3.40.50.10130:FF:000002">
    <property type="entry name" value="DNA repair endonuclease XPF"/>
    <property type="match status" value="1"/>
</dbReference>
<dbReference type="Gene3D" id="3.40.50.10130">
    <property type="match status" value="1"/>
</dbReference>
<reference evidence="13" key="1">
    <citation type="journal article" date="2023" name="Genome Biol. Evol.">
        <title>First Whole Genome Sequence and Flow Cytometry Genome Size Data for the Lichen-Forming Fungus Ramalina farinacea (Ascomycota).</title>
        <authorList>
            <person name="Llewellyn T."/>
            <person name="Mian S."/>
            <person name="Hill R."/>
            <person name="Leitch I.J."/>
            <person name="Gaya E."/>
        </authorList>
    </citation>
    <scope>NUCLEOTIDE SEQUENCE</scope>
    <source>
        <strain evidence="13">LIQ254RAFAR</strain>
    </source>
</reference>
<proteinExistence type="inferred from homology"/>
<evidence type="ECO:0000256" key="8">
    <source>
        <dbReference type="ARBA" id="ARBA00023204"/>
    </source>
</evidence>
<feature type="domain" description="ERCC4" evidence="12">
    <location>
        <begin position="710"/>
        <end position="790"/>
    </location>
</feature>
<dbReference type="Pfam" id="PF02732">
    <property type="entry name" value="ERCC4"/>
    <property type="match status" value="1"/>
</dbReference>
<sequence>MPAPNGSNPVKLSLPLEYQQDLYKELNLEDELVILARGLGLLRIVTNLLHSFDAAGNNLVVIVGADDRENGWIGEALAEQAAISRSPAARGLSQVNTDAMSVGTREKMYTKGGIFSITSRILVVDLLSRLLNPETVTGLVVLHSERIVATSIEAFIIRIYRQMNKGGFLKAFSDNPEPFTGGFAPLSTMMRNLFLRKPSLWPRFHVTVAKSLEGRKKAEVIELEVPMTDAMRDIQNAILECVEVSIGDLRRTDTGIELDDWTLDSALHKSFDVIVRRQLDAVWHRVSYRTRQIVNDLTVLRSILHALLTYDCVSFNKYLDTILAAHQPPPGSNRQNQSPWLFLDAANIIFETAKRRVYTGKTVETEVPENATKLPDSLRPVLEEQPKWAVLAEVLDEIDRDAYLNPGLRDDSNGTVLIMCSDRSTCRQLREYLQNMKTQVQRKSEDNAQEETEAKPSAEFMMRRKLWRYFGWKKAFARVSAHLFAEQQKALEGFTSVSDKQGTNGYRGKGPPNKRRRVRGGSAAAAGGGRPVNGSMQVAEDKESQVASLMADIEPNGDEVNPKDDVAVDDLEDLEDYFELFEMNDLVVVHPYDGDMDEHVLEEVRPRYVIMYEPDAAFIRRVEVYRSSHDDRNVRVYFMYYGGSVEEQRYLSGVRKEKDAFTRLIKEKGNMAVTITHDASANDPQESFLRTVNTRIAGGGRLAATAEPPRVVVDVREFRSSLPSLLHGRSNIVVPCMLTVADYVLTPHICIERKSVRDLISSFKNGRLFNQAETMLQHYKYPMLLIEFDQNRSFTLDTFGTDHTTSSLKAENPSDLQSKIALLTLAFPRLKIIWSSSPYQTAEIFDELKKQQEEPDPIKAVQVGLIAGEDPSDQTFNQTPQEMLRVVPGMSEKNLSRITLEVRNVAEVSNLGEEELDVLIGKEAGRQVHRFFNRSVFDD</sequence>
<keyword evidence="10" id="KW-0175">Coiled coil</keyword>
<comment type="caution">
    <text evidence="13">The sequence shown here is derived from an EMBL/GenBank/DDBJ whole genome shotgun (WGS) entry which is preliminary data.</text>
</comment>
<protein>
    <submittedName>
        <fullName evidence="13">DNA repair protein RAD16</fullName>
    </submittedName>
</protein>
<dbReference type="GO" id="GO:0000712">
    <property type="term" value="P:resolution of meiotic recombination intermediates"/>
    <property type="evidence" value="ECO:0007669"/>
    <property type="project" value="TreeGrafter"/>
</dbReference>
<feature type="region of interest" description="Disordered" evidence="11">
    <location>
        <begin position="495"/>
        <end position="535"/>
    </location>
</feature>
<dbReference type="Proteomes" id="UP001161017">
    <property type="component" value="Unassembled WGS sequence"/>
</dbReference>
<evidence type="ECO:0000256" key="7">
    <source>
        <dbReference type="ARBA" id="ARBA00023125"/>
    </source>
</evidence>
<keyword evidence="7" id="KW-0238">DNA-binding</keyword>
<evidence type="ECO:0000256" key="6">
    <source>
        <dbReference type="ARBA" id="ARBA00022801"/>
    </source>
</evidence>
<dbReference type="GO" id="GO:0003684">
    <property type="term" value="F:damaged DNA binding"/>
    <property type="evidence" value="ECO:0007669"/>
    <property type="project" value="TreeGrafter"/>
</dbReference>
<dbReference type="InterPro" id="IPR006167">
    <property type="entry name" value="XPF"/>
</dbReference>
<dbReference type="AlphaFoldDB" id="A0AA43QEX7"/>
<dbReference type="InterPro" id="IPR006166">
    <property type="entry name" value="ERCC4_domain"/>
</dbReference>
<keyword evidence="14" id="KW-1185">Reference proteome</keyword>
<feature type="coiled-coil region" evidence="10">
    <location>
        <begin position="426"/>
        <end position="453"/>
    </location>
</feature>
<dbReference type="PANTHER" id="PTHR10150:SF0">
    <property type="entry name" value="DNA REPAIR ENDONUCLEASE XPF"/>
    <property type="match status" value="1"/>
</dbReference>
<dbReference type="GO" id="GO:0000724">
    <property type="term" value="P:double-strand break repair via homologous recombination"/>
    <property type="evidence" value="ECO:0007669"/>
    <property type="project" value="TreeGrafter"/>
</dbReference>
<evidence type="ECO:0000256" key="11">
    <source>
        <dbReference type="SAM" id="MobiDB-lite"/>
    </source>
</evidence>
<comment type="similarity">
    <text evidence="2">Belongs to the XPF family.</text>
</comment>
<organism evidence="13 14">
    <name type="scientific">Ramalina farinacea</name>
    <dbReference type="NCBI Taxonomy" id="258253"/>
    <lineage>
        <taxon>Eukaryota</taxon>
        <taxon>Fungi</taxon>
        <taxon>Dikarya</taxon>
        <taxon>Ascomycota</taxon>
        <taxon>Pezizomycotina</taxon>
        <taxon>Lecanoromycetes</taxon>
        <taxon>OSLEUM clade</taxon>
        <taxon>Lecanoromycetidae</taxon>
        <taxon>Lecanorales</taxon>
        <taxon>Lecanorineae</taxon>
        <taxon>Ramalinaceae</taxon>
        <taxon>Ramalina</taxon>
    </lineage>
</organism>
<dbReference type="EMBL" id="JAPUFD010000001">
    <property type="protein sequence ID" value="MDI1485335.1"/>
    <property type="molecule type" value="Genomic_DNA"/>
</dbReference>
<keyword evidence="5" id="KW-0227">DNA damage</keyword>
<dbReference type="Gene3D" id="1.10.150.20">
    <property type="entry name" value="5' to 3' exonuclease, C-terminal subdomain"/>
    <property type="match status" value="1"/>
</dbReference>
<evidence type="ECO:0000313" key="14">
    <source>
        <dbReference type="Proteomes" id="UP001161017"/>
    </source>
</evidence>
<dbReference type="GO" id="GO:0000014">
    <property type="term" value="F:single-stranded DNA endodeoxyribonuclease activity"/>
    <property type="evidence" value="ECO:0007669"/>
    <property type="project" value="TreeGrafter"/>
</dbReference>
<evidence type="ECO:0000256" key="4">
    <source>
        <dbReference type="ARBA" id="ARBA00022759"/>
    </source>
</evidence>
<dbReference type="CDD" id="cd20078">
    <property type="entry name" value="XPF_nuclease_XPF_euk"/>
    <property type="match status" value="1"/>
</dbReference>
<dbReference type="InterPro" id="IPR047520">
    <property type="entry name" value="XPF_nuclease"/>
</dbReference>
<keyword evidence="8" id="KW-0234">DNA repair</keyword>
<dbReference type="NCBIfam" id="TIGR00596">
    <property type="entry name" value="rad1"/>
    <property type="match status" value="1"/>
</dbReference>
<evidence type="ECO:0000259" key="12">
    <source>
        <dbReference type="SMART" id="SM00891"/>
    </source>
</evidence>
<evidence type="ECO:0000313" key="13">
    <source>
        <dbReference type="EMBL" id="MDI1485335.1"/>
    </source>
</evidence>
<dbReference type="InterPro" id="IPR010994">
    <property type="entry name" value="RuvA_2-like"/>
</dbReference>
<name>A0AA43QEX7_9LECA</name>
<gene>
    <name evidence="13" type="primary">rad16</name>
    <name evidence="13" type="ORF">OHK93_000472</name>
</gene>
<dbReference type="GO" id="GO:0003697">
    <property type="term" value="F:single-stranded DNA binding"/>
    <property type="evidence" value="ECO:0007669"/>
    <property type="project" value="InterPro"/>
</dbReference>
<dbReference type="GO" id="GO:0000110">
    <property type="term" value="C:nucleotide-excision repair factor 1 complex"/>
    <property type="evidence" value="ECO:0007669"/>
    <property type="project" value="TreeGrafter"/>
</dbReference>
<evidence type="ECO:0000256" key="9">
    <source>
        <dbReference type="ARBA" id="ARBA00023242"/>
    </source>
</evidence>
<feature type="compositionally biased region" description="Polar residues" evidence="11">
    <location>
        <begin position="495"/>
        <end position="504"/>
    </location>
</feature>
<comment type="subcellular location">
    <subcellularLocation>
        <location evidence="1">Nucleus</location>
    </subcellularLocation>
</comment>
<dbReference type="PANTHER" id="PTHR10150">
    <property type="entry name" value="DNA REPAIR ENDONUCLEASE XPF"/>
    <property type="match status" value="1"/>
</dbReference>
<evidence type="ECO:0000256" key="5">
    <source>
        <dbReference type="ARBA" id="ARBA00022763"/>
    </source>
</evidence>
<dbReference type="GO" id="GO:0000736">
    <property type="term" value="P:double-strand break repair via single-strand annealing, removal of nonhomologous ends"/>
    <property type="evidence" value="ECO:0007669"/>
    <property type="project" value="TreeGrafter"/>
</dbReference>
<evidence type="ECO:0000256" key="10">
    <source>
        <dbReference type="SAM" id="Coils"/>
    </source>
</evidence>
<evidence type="ECO:0000256" key="2">
    <source>
        <dbReference type="ARBA" id="ARBA00010015"/>
    </source>
</evidence>
<dbReference type="SUPFAM" id="SSF52980">
    <property type="entry name" value="Restriction endonuclease-like"/>
    <property type="match status" value="1"/>
</dbReference>
<keyword evidence="3" id="KW-0540">Nuclease</keyword>
<dbReference type="SMART" id="SM00891">
    <property type="entry name" value="ERCC4"/>
    <property type="match status" value="1"/>
</dbReference>
<evidence type="ECO:0000256" key="3">
    <source>
        <dbReference type="ARBA" id="ARBA00022722"/>
    </source>
</evidence>
<evidence type="ECO:0000256" key="1">
    <source>
        <dbReference type="ARBA" id="ARBA00004123"/>
    </source>
</evidence>